<dbReference type="AlphaFoldDB" id="A0A3N2BGE6"/>
<keyword evidence="8" id="KW-1185">Reference proteome</keyword>
<evidence type="ECO:0000256" key="4">
    <source>
        <dbReference type="ARBA" id="ARBA00023136"/>
    </source>
</evidence>
<feature type="compositionally biased region" description="Pro residues" evidence="5">
    <location>
        <begin position="88"/>
        <end position="125"/>
    </location>
</feature>
<keyword evidence="3 6" id="KW-1133">Transmembrane helix</keyword>
<feature type="region of interest" description="Disordered" evidence="5">
    <location>
        <begin position="88"/>
        <end position="137"/>
    </location>
</feature>
<dbReference type="GO" id="GO:0016020">
    <property type="term" value="C:membrane"/>
    <property type="evidence" value="ECO:0007669"/>
    <property type="project" value="UniProtKB-SubCell"/>
</dbReference>
<feature type="transmembrane region" description="Helical" evidence="6">
    <location>
        <begin position="56"/>
        <end position="78"/>
    </location>
</feature>
<evidence type="ECO:0008006" key="9">
    <source>
        <dbReference type="Google" id="ProtNLM"/>
    </source>
</evidence>
<reference evidence="7 8" key="1">
    <citation type="submission" date="2018-11" db="EMBL/GenBank/DDBJ databases">
        <title>Sequencing the genomes of 1000 actinobacteria strains.</title>
        <authorList>
            <person name="Klenk H.-P."/>
        </authorList>
    </citation>
    <scope>NUCLEOTIDE SEQUENCE [LARGE SCALE GENOMIC DNA]</scope>
    <source>
        <strain evidence="7 8">DSM 11294</strain>
    </source>
</reference>
<keyword evidence="2 6" id="KW-0812">Transmembrane</keyword>
<dbReference type="EMBL" id="RKHK01000001">
    <property type="protein sequence ID" value="ROR74331.1"/>
    <property type="molecule type" value="Genomic_DNA"/>
</dbReference>
<dbReference type="PANTHER" id="PTHR30168:SF0">
    <property type="entry name" value="INNER MEMBRANE PROTEIN"/>
    <property type="match status" value="1"/>
</dbReference>
<evidence type="ECO:0000256" key="6">
    <source>
        <dbReference type="SAM" id="Phobius"/>
    </source>
</evidence>
<sequence>MQQPQRYAPYPAAPTAGHQAQGSGGYPGGPYGPPQTSPRYLPAPGFRPRRRRGGGALLGVGVVAGFMMVLSLGVAWAFSAVSNIPGPGPVPTPDPPPTTAPTPPPAPTPQPTDPPTDPVDPPAPTPGTSSITYDELPGIPLLNDPDVGLPNIDCPLAPFGASLAEIEAHWTSSVDCMDQMWAPALASVNVGHESPQVIIVEEAVQATSPCTGGSDDFAAFYCPVNNGIYLPMDTMGVQADVPPEQYLYVVAHEYGHHAQFLSGILEAAQREQMITGYDSEDGLEVLRRLETQAECFSGMYLGSADASGTLDVGSLYQPFLDWMSSFGPSETHGAGTVRAQWWSAGYLQNRSAACNTFAASAEEVAAE</sequence>
<protein>
    <recommendedName>
        <fullName evidence="9">Neutral zinc metallopeptidase</fullName>
    </recommendedName>
</protein>
<name>A0A3N2BGE6_9MICO</name>
<dbReference type="InterPro" id="IPR007343">
    <property type="entry name" value="Uncharacterised_pept_Zn_put"/>
</dbReference>
<comment type="subcellular location">
    <subcellularLocation>
        <location evidence="1">Membrane</location>
        <topology evidence="1">Single-pass membrane protein</topology>
    </subcellularLocation>
</comment>
<organism evidence="7 8">
    <name type="scientific">Bogoriella caseilytica</name>
    <dbReference type="NCBI Taxonomy" id="56055"/>
    <lineage>
        <taxon>Bacteria</taxon>
        <taxon>Bacillati</taxon>
        <taxon>Actinomycetota</taxon>
        <taxon>Actinomycetes</taxon>
        <taxon>Micrococcales</taxon>
        <taxon>Bogoriellaceae</taxon>
        <taxon>Bogoriella</taxon>
    </lineage>
</organism>
<proteinExistence type="predicted"/>
<evidence type="ECO:0000256" key="2">
    <source>
        <dbReference type="ARBA" id="ARBA00022692"/>
    </source>
</evidence>
<dbReference type="Proteomes" id="UP000280668">
    <property type="component" value="Unassembled WGS sequence"/>
</dbReference>
<evidence type="ECO:0000256" key="1">
    <source>
        <dbReference type="ARBA" id="ARBA00004167"/>
    </source>
</evidence>
<evidence type="ECO:0000313" key="8">
    <source>
        <dbReference type="Proteomes" id="UP000280668"/>
    </source>
</evidence>
<dbReference type="Pfam" id="PF04228">
    <property type="entry name" value="Zn_peptidase"/>
    <property type="match status" value="1"/>
</dbReference>
<evidence type="ECO:0000256" key="5">
    <source>
        <dbReference type="SAM" id="MobiDB-lite"/>
    </source>
</evidence>
<feature type="compositionally biased region" description="Low complexity" evidence="5">
    <location>
        <begin position="1"/>
        <end position="16"/>
    </location>
</feature>
<comment type="caution">
    <text evidence="7">The sequence shown here is derived from an EMBL/GenBank/DDBJ whole genome shotgun (WGS) entry which is preliminary data.</text>
</comment>
<keyword evidence="4 6" id="KW-0472">Membrane</keyword>
<dbReference type="PANTHER" id="PTHR30168">
    <property type="entry name" value="PUTATIVE MEMBRANE PROTEIN YPFJ"/>
    <property type="match status" value="1"/>
</dbReference>
<evidence type="ECO:0000256" key="3">
    <source>
        <dbReference type="ARBA" id="ARBA00022989"/>
    </source>
</evidence>
<accession>A0A3N2BGE6</accession>
<feature type="region of interest" description="Disordered" evidence="5">
    <location>
        <begin position="1"/>
        <end position="48"/>
    </location>
</feature>
<evidence type="ECO:0000313" key="7">
    <source>
        <dbReference type="EMBL" id="ROR74331.1"/>
    </source>
</evidence>
<gene>
    <name evidence="7" type="ORF">EDD31_2739</name>
</gene>